<comment type="caution">
    <text evidence="5">The sequence shown here is derived from an EMBL/GenBank/DDBJ whole genome shotgun (WGS) entry which is preliminary data.</text>
</comment>
<dbReference type="InterPro" id="IPR029026">
    <property type="entry name" value="tRNA_m1G_MTases_N"/>
</dbReference>
<comment type="similarity">
    <text evidence="1">Belongs to the class IV-like SAM-binding methyltransferase superfamily. RNA methyltransferase TrmH family.</text>
</comment>
<evidence type="ECO:0000313" key="6">
    <source>
        <dbReference type="Proteomes" id="UP000534783"/>
    </source>
</evidence>
<evidence type="ECO:0000256" key="2">
    <source>
        <dbReference type="ARBA" id="ARBA00022603"/>
    </source>
</evidence>
<dbReference type="InterPro" id="IPR029064">
    <property type="entry name" value="Ribosomal_eL30-like_sf"/>
</dbReference>
<dbReference type="Gene3D" id="3.30.1330.30">
    <property type="match status" value="1"/>
</dbReference>
<dbReference type="Proteomes" id="UP000534783">
    <property type="component" value="Unassembled WGS sequence"/>
</dbReference>
<dbReference type="EMBL" id="VTOW01000006">
    <property type="protein sequence ID" value="NKE73379.1"/>
    <property type="molecule type" value="Genomic_DNA"/>
</dbReference>
<dbReference type="GO" id="GO:0032259">
    <property type="term" value="P:methylation"/>
    <property type="evidence" value="ECO:0007669"/>
    <property type="project" value="UniProtKB-KW"/>
</dbReference>
<feature type="domain" description="RNA 2-O ribose methyltransferase substrate binding" evidence="4">
    <location>
        <begin position="25"/>
        <end position="99"/>
    </location>
</feature>
<dbReference type="NCBIfam" id="TIGR00186">
    <property type="entry name" value="rRNA_methyl_3"/>
    <property type="match status" value="1"/>
</dbReference>
<keyword evidence="3 5" id="KW-0808">Transferase</keyword>
<evidence type="ECO:0000256" key="3">
    <source>
        <dbReference type="ARBA" id="ARBA00022679"/>
    </source>
</evidence>
<dbReference type="GO" id="GO:0005829">
    <property type="term" value="C:cytosol"/>
    <property type="evidence" value="ECO:0007669"/>
    <property type="project" value="TreeGrafter"/>
</dbReference>
<name>A0A7X6DU45_9BACT</name>
<dbReference type="FunFam" id="3.40.1280.10:FF:000008">
    <property type="entry name" value="Group 3 RNA methyltransferase TrmH"/>
    <property type="match status" value="1"/>
</dbReference>
<organism evidence="5 6">
    <name type="scientific">Candidatus Manganitrophus noduliformans</name>
    <dbReference type="NCBI Taxonomy" id="2606439"/>
    <lineage>
        <taxon>Bacteria</taxon>
        <taxon>Pseudomonadati</taxon>
        <taxon>Nitrospirota</taxon>
        <taxon>Nitrospiria</taxon>
        <taxon>Candidatus Troglogloeales</taxon>
        <taxon>Candidatus Manganitrophaceae</taxon>
        <taxon>Candidatus Manganitrophus</taxon>
    </lineage>
</organism>
<dbReference type="GO" id="GO:0006396">
    <property type="term" value="P:RNA processing"/>
    <property type="evidence" value="ECO:0007669"/>
    <property type="project" value="InterPro"/>
</dbReference>
<keyword evidence="2 5" id="KW-0489">Methyltransferase</keyword>
<reference evidence="5 6" key="1">
    <citation type="journal article" date="2020" name="Nature">
        <title>Bacterial chemolithoautotrophy via manganese oxidation.</title>
        <authorList>
            <person name="Yu H."/>
            <person name="Leadbetter J.R."/>
        </authorList>
    </citation>
    <scope>NUCLEOTIDE SEQUENCE [LARGE SCALE GENOMIC DNA]</scope>
    <source>
        <strain evidence="5 6">Mn-1</strain>
    </source>
</reference>
<dbReference type="RefSeq" id="WP_168063328.1">
    <property type="nucleotide sequence ID" value="NZ_VTOW01000006.1"/>
</dbReference>
<dbReference type="CDD" id="cd18103">
    <property type="entry name" value="SpoU-like_RlmB"/>
    <property type="match status" value="1"/>
</dbReference>
<dbReference type="InterPro" id="IPR001537">
    <property type="entry name" value="SpoU_MeTrfase"/>
</dbReference>
<dbReference type="SMART" id="SM00967">
    <property type="entry name" value="SpoU_sub_bind"/>
    <property type="match status" value="1"/>
</dbReference>
<dbReference type="InterPro" id="IPR004441">
    <property type="entry name" value="rRNA_MeTrfase_TrmH"/>
</dbReference>
<proteinExistence type="inferred from homology"/>
<evidence type="ECO:0000313" key="5">
    <source>
        <dbReference type="EMBL" id="NKE73379.1"/>
    </source>
</evidence>
<dbReference type="PANTHER" id="PTHR46429:SF1">
    <property type="entry name" value="23S RRNA (GUANOSINE-2'-O-)-METHYLTRANSFERASE RLMB"/>
    <property type="match status" value="1"/>
</dbReference>
<dbReference type="InterPro" id="IPR013123">
    <property type="entry name" value="SpoU_subst-bd"/>
</dbReference>
<dbReference type="GO" id="GO:0008173">
    <property type="term" value="F:RNA methyltransferase activity"/>
    <property type="evidence" value="ECO:0007669"/>
    <property type="project" value="InterPro"/>
</dbReference>
<protein>
    <submittedName>
        <fullName evidence="5">23S rRNA (Guanosine(2251)-2'-O)-methyltransferase RlmB</fullName>
    </submittedName>
</protein>
<dbReference type="SUPFAM" id="SSF75217">
    <property type="entry name" value="alpha/beta knot"/>
    <property type="match status" value="1"/>
</dbReference>
<dbReference type="SUPFAM" id="SSF55315">
    <property type="entry name" value="L30e-like"/>
    <property type="match status" value="1"/>
</dbReference>
<evidence type="ECO:0000256" key="1">
    <source>
        <dbReference type="ARBA" id="ARBA00007228"/>
    </source>
</evidence>
<evidence type="ECO:0000259" key="4">
    <source>
        <dbReference type="SMART" id="SM00967"/>
    </source>
</evidence>
<dbReference type="Gene3D" id="3.40.1280.10">
    <property type="match status" value="1"/>
</dbReference>
<keyword evidence="6" id="KW-1185">Reference proteome</keyword>
<dbReference type="InterPro" id="IPR029028">
    <property type="entry name" value="Alpha/beta_knot_MTases"/>
</dbReference>
<dbReference type="PANTHER" id="PTHR46429">
    <property type="entry name" value="23S RRNA (GUANOSINE-2'-O-)-METHYLTRANSFERASE RLMB"/>
    <property type="match status" value="1"/>
</dbReference>
<sequence>MRREKPPRDPKPREPRPSVSVEEAVIYGINPVLEALRARRLNKVFLAPGRGGQEVDEIRSNARQQRATVQTVPRDVLDRMAKTAKHQGVVGLLSAQSYTELDEILQGIRRRGEIPFLLVLDEVEDPRNLGAIIRTADAVGVHGVIIPERRAAGLTGVVSKASAGAVVHVPVARVVNISATIDRLKKENIWTVGIEAGAQTSYLDYDFADPVAVVVGAEGKGVHQKVLEHCDQVVSLPMRGKVSSLNVSVAVGVVAYEVLRQRNERLKKGEN</sequence>
<accession>A0A7X6DU45</accession>
<dbReference type="AlphaFoldDB" id="A0A7X6DU45"/>
<dbReference type="Pfam" id="PF00588">
    <property type="entry name" value="SpoU_methylase"/>
    <property type="match status" value="1"/>
</dbReference>
<gene>
    <name evidence="5" type="primary">rlmB</name>
    <name evidence="5" type="ORF">MNODULE_21705</name>
</gene>
<dbReference type="GO" id="GO:0003723">
    <property type="term" value="F:RNA binding"/>
    <property type="evidence" value="ECO:0007669"/>
    <property type="project" value="InterPro"/>
</dbReference>
<dbReference type="Pfam" id="PF08032">
    <property type="entry name" value="SpoU_sub_bind"/>
    <property type="match status" value="1"/>
</dbReference>